<feature type="compositionally biased region" description="Polar residues" evidence="1">
    <location>
        <begin position="129"/>
        <end position="143"/>
    </location>
</feature>
<dbReference type="Proteomes" id="UP000078348">
    <property type="component" value="Unassembled WGS sequence"/>
</dbReference>
<evidence type="ECO:0000313" key="2">
    <source>
        <dbReference type="EMBL" id="OAO16234.1"/>
    </source>
</evidence>
<evidence type="ECO:0000256" key="1">
    <source>
        <dbReference type="SAM" id="MobiDB-lite"/>
    </source>
</evidence>
<proteinExistence type="predicted"/>
<sequence>MRRTLLQVAGFLVLWIIIDVVVNRPIQRLSTHLSSQFSSRLVIVHPVYANSVLQEMEEEEEAMPSIPGMRATPLDVQMEEQETVGIEGNTTEFFTEGVLEPSESNSELQENDGDAEGIEKVMFTSIPPSSALPTEISTESPTRMSGCGSEANPCDVVMTLSAECSTYTLPKKLKRTIRMLSLYQQHFSFKAVMFSTSKSIRLYCKDHSIRVVSSFTVNMHGLPVLKNMILSTRLLYTAHLVGYMNSDILFSPSLFDMMRFLLSEEQKGAISPAYCAAERVSDVDEYSIHLSFDSLPDFTRSFRAIPRKRGLRNPNSADLFLFSKGYPVESMRTAVIGRRKIDSYIMYYTTKSGSALVDITKSVIGIHQGRDTYNEHTRKKNLNDFYYNSRYYDDRYQGISSLKHCQYKLLVEGNRTVLRRCRAKFH</sequence>
<keyword evidence="4" id="KW-1185">Reference proteome</keyword>
<evidence type="ECO:0000313" key="4">
    <source>
        <dbReference type="Proteomes" id="UP000078348"/>
    </source>
</evidence>
<dbReference type="AlphaFoldDB" id="A0A196SJY4"/>
<reference evidence="2 4" key="1">
    <citation type="submission" date="2016-05" db="EMBL/GenBank/DDBJ databases">
        <title>Nuclear genome of Blastocystis sp. subtype 1 NandII.</title>
        <authorList>
            <person name="Gentekaki E."/>
            <person name="Curtis B."/>
            <person name="Stairs C."/>
            <person name="Eme L."/>
            <person name="Herman E."/>
            <person name="Klimes V."/>
            <person name="Arias M.C."/>
            <person name="Elias M."/>
            <person name="Hilliou F."/>
            <person name="Klute M."/>
            <person name="Malik S.-B."/>
            <person name="Pightling A."/>
            <person name="Rachubinski R."/>
            <person name="Salas D."/>
            <person name="Schlacht A."/>
            <person name="Suga H."/>
            <person name="Archibald J."/>
            <person name="Ball S.G."/>
            <person name="Clark G."/>
            <person name="Dacks J."/>
            <person name="Van Der Giezen M."/>
            <person name="Tsaousis A."/>
            <person name="Roger A."/>
        </authorList>
    </citation>
    <scope>NUCLEOTIDE SEQUENCE [LARGE SCALE GENOMIC DNA]</scope>
    <source>
        <strain evidence="4">ATCC 50177 / NandII</strain>
        <strain evidence="2">NandII</strain>
    </source>
</reference>
<dbReference type="EMBL" id="LXWW01000092">
    <property type="protein sequence ID" value="OAO16234.1"/>
    <property type="molecule type" value="Genomic_DNA"/>
</dbReference>
<organism evidence="2 4">
    <name type="scientific">Blastocystis sp. subtype 1 (strain ATCC 50177 / NandII)</name>
    <dbReference type="NCBI Taxonomy" id="478820"/>
    <lineage>
        <taxon>Eukaryota</taxon>
        <taxon>Sar</taxon>
        <taxon>Stramenopiles</taxon>
        <taxon>Bigyra</taxon>
        <taxon>Opalozoa</taxon>
        <taxon>Opalinata</taxon>
        <taxon>Blastocystidae</taxon>
        <taxon>Blastocystis</taxon>
    </lineage>
</organism>
<protein>
    <submittedName>
        <fullName evidence="2">Uncharacterized protein</fullName>
    </submittedName>
</protein>
<dbReference type="EMBL" id="LXWW01000053">
    <property type="protein sequence ID" value="OAO16950.1"/>
    <property type="molecule type" value="Genomic_DNA"/>
</dbReference>
<gene>
    <name evidence="3" type="ORF">AV274_1304</name>
    <name evidence="2" type="ORF">AV274_2014</name>
</gene>
<comment type="caution">
    <text evidence="2">The sequence shown here is derived from an EMBL/GenBank/DDBJ whole genome shotgun (WGS) entry which is preliminary data.</text>
</comment>
<evidence type="ECO:0000313" key="3">
    <source>
        <dbReference type="EMBL" id="OAO16950.1"/>
    </source>
</evidence>
<name>A0A196SJY4_BLAHN</name>
<accession>A0A196SJY4</accession>
<dbReference type="OrthoDB" id="6261422at2759"/>
<feature type="region of interest" description="Disordered" evidence="1">
    <location>
        <begin position="129"/>
        <end position="148"/>
    </location>
</feature>